<evidence type="ECO:0000259" key="1">
    <source>
        <dbReference type="SMART" id="SM00421"/>
    </source>
</evidence>
<proteinExistence type="predicted"/>
<evidence type="ECO:0000313" key="2">
    <source>
        <dbReference type="EMBL" id="MDT7518316.1"/>
    </source>
</evidence>
<organism evidence="2 3">
    <name type="scientific">Rhodoferax potami</name>
    <dbReference type="NCBI Taxonomy" id="3068338"/>
    <lineage>
        <taxon>Bacteria</taxon>
        <taxon>Pseudomonadati</taxon>
        <taxon>Pseudomonadota</taxon>
        <taxon>Betaproteobacteria</taxon>
        <taxon>Burkholderiales</taxon>
        <taxon>Comamonadaceae</taxon>
        <taxon>Rhodoferax</taxon>
    </lineage>
</organism>
<dbReference type="InterPro" id="IPR036388">
    <property type="entry name" value="WH-like_DNA-bd_sf"/>
</dbReference>
<protein>
    <submittedName>
        <fullName evidence="2">Helix-turn-helix transcriptional regulator</fullName>
    </submittedName>
</protein>
<comment type="caution">
    <text evidence="2">The sequence shown here is derived from an EMBL/GenBank/DDBJ whole genome shotgun (WGS) entry which is preliminary data.</text>
</comment>
<dbReference type="InterPro" id="IPR016032">
    <property type="entry name" value="Sig_transdc_resp-reg_C-effctor"/>
</dbReference>
<keyword evidence="3" id="KW-1185">Reference proteome</keyword>
<accession>A0ABU3KLA4</accession>
<dbReference type="RefSeq" id="WP_313874086.1">
    <property type="nucleotide sequence ID" value="NZ_JAVBIK010000001.1"/>
</dbReference>
<dbReference type="SUPFAM" id="SSF46894">
    <property type="entry name" value="C-terminal effector domain of the bipartite response regulators"/>
    <property type="match status" value="1"/>
</dbReference>
<dbReference type="EMBL" id="JAVBIK010000001">
    <property type="protein sequence ID" value="MDT7518316.1"/>
    <property type="molecule type" value="Genomic_DNA"/>
</dbReference>
<feature type="domain" description="HTH luxR-type" evidence="1">
    <location>
        <begin position="311"/>
        <end position="368"/>
    </location>
</feature>
<sequence>MGDLNCVDTFNHIVGTLYDAVLYKEPNHFSNALKDFERTIESDSCHLFALDRIGRDIFTVNTHSEDVDQQIQGYYEHFRHMDPRLEKTLNHVGEAYRCTDFFSASFMNRNEFFQDYLVPMGRVFTAGGMISKTEDCSNVIVFNRYKGRKDFNLGELSAIRRLFPHLRRALHLAMQQEVTSLAHNTQAELLQQQSVGVIGLGKHQQVLFANPFARALLGSLRNLGWRGQALRDHSPLALMGRRAHQERKPQVIRVPSDKGVLVITAWASPRQETSHWLPSVSAASDQHLHTCLMVQLLRPGHRLTPALLQQLYGYTSAEARLAKELAQGTTVEDYANSFHVSVATVRTQLRQVLAKSGHARQQDLIAHLAALHTP</sequence>
<reference evidence="2 3" key="1">
    <citation type="submission" date="2023-08" db="EMBL/GenBank/DDBJ databases">
        <title>Rhodoferax potami sp. nov. and Rhodoferax mekongensis sp. nov., isolated from the Mekong River in Thailand.</title>
        <authorList>
            <person name="Kitikhun S."/>
            <person name="Charoenyingcharoen P."/>
            <person name="Siriarchawattana P."/>
            <person name="Likhitrattanapisal S."/>
            <person name="Nilsakha T."/>
            <person name="Chanpet A."/>
            <person name="Rattanawaree P."/>
            <person name="Ingsriswang S."/>
        </authorList>
    </citation>
    <scope>NUCLEOTIDE SEQUENCE [LARGE SCALE GENOMIC DNA]</scope>
    <source>
        <strain evidence="2 3">TBRC 17660</strain>
    </source>
</reference>
<dbReference type="SMART" id="SM00421">
    <property type="entry name" value="HTH_LUXR"/>
    <property type="match status" value="1"/>
</dbReference>
<dbReference type="Proteomes" id="UP001321700">
    <property type="component" value="Unassembled WGS sequence"/>
</dbReference>
<dbReference type="Gene3D" id="1.10.10.10">
    <property type="entry name" value="Winged helix-like DNA-binding domain superfamily/Winged helix DNA-binding domain"/>
    <property type="match status" value="1"/>
</dbReference>
<name>A0ABU3KLA4_9BURK</name>
<gene>
    <name evidence="2" type="ORF">RAE19_06155</name>
</gene>
<dbReference type="InterPro" id="IPR000792">
    <property type="entry name" value="Tscrpt_reg_LuxR_C"/>
</dbReference>
<evidence type="ECO:0000313" key="3">
    <source>
        <dbReference type="Proteomes" id="UP001321700"/>
    </source>
</evidence>